<gene>
    <name evidence="1" type="ORF">HDF23_003018</name>
</gene>
<keyword evidence="2" id="KW-1185">Reference proteome</keyword>
<evidence type="ECO:0000313" key="2">
    <source>
        <dbReference type="Proteomes" id="UP000541583"/>
    </source>
</evidence>
<proteinExistence type="predicted"/>
<dbReference type="EMBL" id="JACHCB010000007">
    <property type="protein sequence ID" value="MBB6110262.1"/>
    <property type="molecule type" value="Genomic_DNA"/>
</dbReference>
<evidence type="ECO:0000313" key="1">
    <source>
        <dbReference type="EMBL" id="MBB6110262.1"/>
    </source>
</evidence>
<organism evidence="1 2">
    <name type="scientific">Mucilaginibacter lappiensis</name>
    <dbReference type="NCBI Taxonomy" id="354630"/>
    <lineage>
        <taxon>Bacteria</taxon>
        <taxon>Pseudomonadati</taxon>
        <taxon>Bacteroidota</taxon>
        <taxon>Sphingobacteriia</taxon>
        <taxon>Sphingobacteriales</taxon>
        <taxon>Sphingobacteriaceae</taxon>
        <taxon>Mucilaginibacter</taxon>
    </lineage>
</organism>
<sequence length="195" mass="21785">MRIDKNELPDRLVVENSATKVKQYYSFADPVNDPADIRKGIINTLVFVSADKIRSMLEGQGVFDFFALTHFYTQSKGAGKLDFSLSVIPTEFAQYGASESPQNPLTPSPVLFLPAGDKYVHNHMNFGNSLWGAAGASEGLSLPVLQWGANYNSLHNSWTNGYDPQPDSADDQLLIARGVQYAQQHRWNWGKSMWR</sequence>
<dbReference type="Proteomes" id="UP000541583">
    <property type="component" value="Unassembled WGS sequence"/>
</dbReference>
<accession>A0ABR6PKH1</accession>
<name>A0ABR6PKH1_9SPHI</name>
<protein>
    <submittedName>
        <fullName evidence="1">Uncharacterized protein</fullName>
    </submittedName>
</protein>
<dbReference type="RefSeq" id="WP_076373796.1">
    <property type="nucleotide sequence ID" value="NZ_FTMG01000006.1"/>
</dbReference>
<comment type="caution">
    <text evidence="1">The sequence shown here is derived from an EMBL/GenBank/DDBJ whole genome shotgun (WGS) entry which is preliminary data.</text>
</comment>
<reference evidence="1 2" key="1">
    <citation type="submission" date="2020-08" db="EMBL/GenBank/DDBJ databases">
        <title>Genomic Encyclopedia of Type Strains, Phase IV (KMG-V): Genome sequencing to study the core and pangenomes of soil and plant-associated prokaryotes.</title>
        <authorList>
            <person name="Whitman W."/>
        </authorList>
    </citation>
    <scope>NUCLEOTIDE SEQUENCE [LARGE SCALE GENOMIC DNA]</scope>
    <source>
        <strain evidence="1 2">ANJLi2</strain>
    </source>
</reference>